<protein>
    <submittedName>
        <fullName evidence="3">D-alanyl-D-alanine carboxypeptidase</fullName>
        <ecNumber evidence="3">3.4.16.4</ecNumber>
    </submittedName>
</protein>
<comment type="caution">
    <text evidence="3">The sequence shown here is derived from an EMBL/GenBank/DDBJ whole genome shotgun (WGS) entry which is preliminary data.</text>
</comment>
<dbReference type="PANTHER" id="PTHR46825:SF7">
    <property type="entry name" value="D-ALANYL-D-ALANINE CARBOXYPEPTIDASE"/>
    <property type="match status" value="1"/>
</dbReference>
<dbReference type="EC" id="3.4.16.4" evidence="3"/>
<keyword evidence="4" id="KW-1185">Reference proteome</keyword>
<dbReference type="SUPFAM" id="SSF56601">
    <property type="entry name" value="beta-lactamase/transpeptidase-like"/>
    <property type="match status" value="1"/>
</dbReference>
<feature type="domain" description="Beta-lactamase-related" evidence="2">
    <location>
        <begin position="32"/>
        <end position="319"/>
    </location>
</feature>
<feature type="signal peptide" evidence="1">
    <location>
        <begin position="1"/>
        <end position="22"/>
    </location>
</feature>
<dbReference type="PANTHER" id="PTHR46825">
    <property type="entry name" value="D-ALANYL-D-ALANINE-CARBOXYPEPTIDASE/ENDOPEPTIDASE AMPH"/>
    <property type="match status" value="1"/>
</dbReference>
<gene>
    <name evidence="3" type="ORF">Pmgp_03198</name>
</gene>
<evidence type="ECO:0000259" key="2">
    <source>
        <dbReference type="Pfam" id="PF00144"/>
    </source>
</evidence>
<name>A0A4Y7RM52_9FIRM</name>
<dbReference type="RefSeq" id="WP_134215141.1">
    <property type="nucleotide sequence ID" value="NZ_QFFZ01000050.1"/>
</dbReference>
<evidence type="ECO:0000313" key="4">
    <source>
        <dbReference type="Proteomes" id="UP000297597"/>
    </source>
</evidence>
<dbReference type="PROSITE" id="PS51257">
    <property type="entry name" value="PROKAR_LIPOPROTEIN"/>
    <property type="match status" value="1"/>
</dbReference>
<keyword evidence="3" id="KW-0645">Protease</keyword>
<keyword evidence="1" id="KW-0732">Signal</keyword>
<evidence type="ECO:0000256" key="1">
    <source>
        <dbReference type="SAM" id="SignalP"/>
    </source>
</evidence>
<keyword evidence="3" id="KW-0121">Carboxypeptidase</keyword>
<dbReference type="AlphaFoldDB" id="A0A4Y7RM52"/>
<proteinExistence type="predicted"/>
<evidence type="ECO:0000313" key="3">
    <source>
        <dbReference type="EMBL" id="TEB09377.1"/>
    </source>
</evidence>
<dbReference type="GO" id="GO:0009002">
    <property type="term" value="F:serine-type D-Ala-D-Ala carboxypeptidase activity"/>
    <property type="evidence" value="ECO:0007669"/>
    <property type="project" value="UniProtKB-EC"/>
</dbReference>
<dbReference type="Pfam" id="PF00144">
    <property type="entry name" value="Beta-lactamase"/>
    <property type="match status" value="1"/>
</dbReference>
<feature type="chain" id="PRO_5039553426" evidence="1">
    <location>
        <begin position="23"/>
        <end position="350"/>
    </location>
</feature>
<dbReference type="EMBL" id="QFFZ01000050">
    <property type="protein sequence ID" value="TEB09377.1"/>
    <property type="molecule type" value="Genomic_DNA"/>
</dbReference>
<sequence>MVRKIALLLLLALLAACGGSPAGGRQVPYAVSRIADEYAIPSVSVAVMPADGEVRQTCYGKGTGSSLYCVGSVSKSFVAALALILQQEGSIRLDDPVGKYLPALSLWDKDRVTLRDLLSMRSGVADYTTDFAPADYFKDYAPDELIHMGIRNSALLERGDFRYSNTNILIAKEMIEAATGKECETLIREKILVPCGLKDTFFADEKSRIHSRIIHGYSDTLQDGRMDFTGATTSWSGLACGMYSTASDIAKWADALIRGHFLSEASKQALLDFFSVRDGVEYGLCVARKMLRGQQVIFLQGNVPGYGAAVLIRGDTVYAVLCDLSDYSGGGVYYAELIADELALSDAGNR</sequence>
<dbReference type="InterPro" id="IPR050491">
    <property type="entry name" value="AmpC-like"/>
</dbReference>
<dbReference type="InterPro" id="IPR012338">
    <property type="entry name" value="Beta-lactam/transpept-like"/>
</dbReference>
<keyword evidence="3" id="KW-0378">Hydrolase</keyword>
<accession>A0A4Y7RM52</accession>
<dbReference type="Gene3D" id="3.40.710.10">
    <property type="entry name" value="DD-peptidase/beta-lactamase superfamily"/>
    <property type="match status" value="1"/>
</dbReference>
<dbReference type="Proteomes" id="UP000297597">
    <property type="component" value="Unassembled WGS sequence"/>
</dbReference>
<dbReference type="OrthoDB" id="9797709at2"/>
<reference evidence="3 4" key="1">
    <citation type="journal article" date="2018" name="Environ. Microbiol.">
        <title>Novel energy conservation strategies and behaviour of Pelotomaculum schinkii driving syntrophic propionate catabolism.</title>
        <authorList>
            <person name="Hidalgo-Ahumada C.A.P."/>
            <person name="Nobu M.K."/>
            <person name="Narihiro T."/>
            <person name="Tamaki H."/>
            <person name="Liu W.T."/>
            <person name="Kamagata Y."/>
            <person name="Stams A.J.M."/>
            <person name="Imachi H."/>
            <person name="Sousa D.Z."/>
        </authorList>
    </citation>
    <scope>NUCLEOTIDE SEQUENCE [LARGE SCALE GENOMIC DNA]</scope>
    <source>
        <strain evidence="3 4">MGP</strain>
    </source>
</reference>
<dbReference type="InterPro" id="IPR001466">
    <property type="entry name" value="Beta-lactam-related"/>
</dbReference>
<organism evidence="3 4">
    <name type="scientific">Pelotomaculum propionicicum</name>
    <dbReference type="NCBI Taxonomy" id="258475"/>
    <lineage>
        <taxon>Bacteria</taxon>
        <taxon>Bacillati</taxon>
        <taxon>Bacillota</taxon>
        <taxon>Clostridia</taxon>
        <taxon>Eubacteriales</taxon>
        <taxon>Desulfotomaculaceae</taxon>
        <taxon>Pelotomaculum</taxon>
    </lineage>
</organism>